<feature type="domain" description="Proline dehydrogenase" evidence="2">
    <location>
        <begin position="10"/>
        <end position="244"/>
    </location>
</feature>
<proteinExistence type="predicted"/>
<evidence type="ECO:0000256" key="1">
    <source>
        <dbReference type="ARBA" id="ARBA00023002"/>
    </source>
</evidence>
<organism evidence="3">
    <name type="scientific">marine metagenome</name>
    <dbReference type="NCBI Taxonomy" id="408172"/>
    <lineage>
        <taxon>unclassified sequences</taxon>
        <taxon>metagenomes</taxon>
        <taxon>ecological metagenomes</taxon>
    </lineage>
</organism>
<name>A0A381XLN8_9ZZZZ</name>
<dbReference type="SUPFAM" id="SSF51730">
    <property type="entry name" value="FAD-linked oxidoreductase"/>
    <property type="match status" value="1"/>
</dbReference>
<evidence type="ECO:0000313" key="3">
    <source>
        <dbReference type="EMBL" id="SVA65117.1"/>
    </source>
</evidence>
<reference evidence="3" key="1">
    <citation type="submission" date="2018-05" db="EMBL/GenBank/DDBJ databases">
        <authorList>
            <person name="Lanie J.A."/>
            <person name="Ng W.-L."/>
            <person name="Kazmierczak K.M."/>
            <person name="Andrzejewski T.M."/>
            <person name="Davidsen T.M."/>
            <person name="Wayne K.J."/>
            <person name="Tettelin H."/>
            <person name="Glass J.I."/>
            <person name="Rusch D."/>
            <person name="Podicherti R."/>
            <person name="Tsui H.-C.T."/>
            <person name="Winkler M.E."/>
        </authorList>
    </citation>
    <scope>NUCLEOTIDE SEQUENCE</scope>
</reference>
<evidence type="ECO:0000259" key="2">
    <source>
        <dbReference type="Pfam" id="PF01619"/>
    </source>
</evidence>
<dbReference type="AlphaFoldDB" id="A0A381XLN8"/>
<gene>
    <name evidence="3" type="ORF">METZ01_LOCUS117971</name>
</gene>
<dbReference type="EMBL" id="UINC01015473">
    <property type="protein sequence ID" value="SVA65117.1"/>
    <property type="molecule type" value="Genomic_DNA"/>
</dbReference>
<dbReference type="Pfam" id="PF01619">
    <property type="entry name" value="Pro_dh"/>
    <property type="match status" value="1"/>
</dbReference>
<dbReference type="PANTHER" id="PTHR13914">
    <property type="entry name" value="PROLINE OXIDASE"/>
    <property type="match status" value="1"/>
</dbReference>
<dbReference type="GO" id="GO:0004657">
    <property type="term" value="F:proline dehydrogenase activity"/>
    <property type="evidence" value="ECO:0007669"/>
    <property type="project" value="InterPro"/>
</dbReference>
<dbReference type="InterPro" id="IPR029041">
    <property type="entry name" value="FAD-linked_oxidoreductase-like"/>
</dbReference>
<keyword evidence="1" id="KW-0560">Oxidoreductase</keyword>
<dbReference type="InterPro" id="IPR015659">
    <property type="entry name" value="Proline_oxidase"/>
</dbReference>
<protein>
    <recommendedName>
        <fullName evidence="2">Proline dehydrogenase domain-containing protein</fullName>
    </recommendedName>
</protein>
<sequence length="264" mass="31365">MLYNIRQYDLVTINYVGESAYAPCETKANLKAYLDLISKLYDLPHREYEISIKLTQFGQLPYQWKEPVDRIVNIVKDIPFIKIKFDMEKASLIDDTLKFSRCYKDIGIVLQANMERSSVDIAEVINSQRRVRICKGAYKGDIHNKHKVRAAYLFIVEELFKSGFFYDKSYKQELVSLATHDEYLIQRIKELAKQYSCQRKFYFEMLFGIRRDLAKRLIGEGYNVRTYVPYGADWMPYVIRRLMEFKNLRFVVVNTVKEFLSKVR</sequence>
<dbReference type="Gene3D" id="3.20.20.220">
    <property type="match status" value="1"/>
</dbReference>
<dbReference type="GO" id="GO:0006562">
    <property type="term" value="P:L-proline catabolic process"/>
    <property type="evidence" value="ECO:0007669"/>
    <property type="project" value="InterPro"/>
</dbReference>
<accession>A0A381XLN8</accession>
<dbReference type="PANTHER" id="PTHR13914:SF0">
    <property type="entry name" value="PROLINE DEHYDROGENASE 1, MITOCHONDRIAL"/>
    <property type="match status" value="1"/>
</dbReference>
<dbReference type="InterPro" id="IPR002872">
    <property type="entry name" value="Proline_DH_dom"/>
</dbReference>